<evidence type="ECO:0000313" key="2">
    <source>
        <dbReference type="EMBL" id="KIX13883.1"/>
    </source>
</evidence>
<comment type="caution">
    <text evidence="2">The sequence shown here is derived from an EMBL/GenBank/DDBJ whole genome shotgun (WGS) entry which is preliminary data.</text>
</comment>
<keyword evidence="3" id="KW-1185">Reference proteome</keyword>
<gene>
    <name evidence="2" type="ORF">X474_11685</name>
</gene>
<accession>A0A0D2HTS9</accession>
<dbReference type="Proteomes" id="UP000032233">
    <property type="component" value="Unassembled WGS sequence"/>
</dbReference>
<feature type="region of interest" description="Disordered" evidence="1">
    <location>
        <begin position="18"/>
        <end position="37"/>
    </location>
</feature>
<reference evidence="2 3" key="1">
    <citation type="submission" date="2013-11" db="EMBL/GenBank/DDBJ databases">
        <title>Metagenomic analysis of a methanogenic consortium involved in long chain n-alkane degradation.</title>
        <authorList>
            <person name="Davidova I.A."/>
            <person name="Callaghan A.V."/>
            <person name="Wawrik B."/>
            <person name="Pruitt S."/>
            <person name="Marks C."/>
            <person name="Duncan K.E."/>
            <person name="Suflita J.M."/>
        </authorList>
    </citation>
    <scope>NUCLEOTIDE SEQUENCE [LARGE SCALE GENOMIC DNA]</scope>
    <source>
        <strain evidence="2 3">SPR</strain>
    </source>
</reference>
<dbReference type="EMBL" id="AZAC01000014">
    <property type="protein sequence ID" value="KIX13883.1"/>
    <property type="molecule type" value="Genomic_DNA"/>
</dbReference>
<dbReference type="InParanoid" id="A0A0D2HTS9"/>
<dbReference type="AlphaFoldDB" id="A0A0D2HTS9"/>
<proteinExistence type="predicted"/>
<organism evidence="2 3">
    <name type="scientific">Dethiosulfatarculus sandiegensis</name>
    <dbReference type="NCBI Taxonomy" id="1429043"/>
    <lineage>
        <taxon>Bacteria</taxon>
        <taxon>Pseudomonadati</taxon>
        <taxon>Thermodesulfobacteriota</taxon>
        <taxon>Desulfarculia</taxon>
        <taxon>Desulfarculales</taxon>
        <taxon>Desulfarculaceae</taxon>
        <taxon>Dethiosulfatarculus</taxon>
    </lineage>
</organism>
<evidence type="ECO:0000256" key="1">
    <source>
        <dbReference type="SAM" id="MobiDB-lite"/>
    </source>
</evidence>
<evidence type="ECO:0000313" key="3">
    <source>
        <dbReference type="Proteomes" id="UP000032233"/>
    </source>
</evidence>
<name>A0A0D2HTS9_9BACT</name>
<protein>
    <submittedName>
        <fullName evidence="2">Uncharacterized protein</fullName>
    </submittedName>
</protein>
<sequence>MGRFLIAPKNLRFFGDPGGRAPQKICDFSGTPEEQHP</sequence>